<dbReference type="VEuPathDB" id="FungiDB:UMAG_11094"/>
<proteinExistence type="predicted"/>
<gene>
    <name evidence="2" type="ORF">UMAG_11094</name>
</gene>
<evidence type="ECO:0000313" key="3">
    <source>
        <dbReference type="Proteomes" id="UP000000561"/>
    </source>
</evidence>
<feature type="chain" id="PRO_5002229751" description="Secreted protein" evidence="1">
    <location>
        <begin position="26"/>
        <end position="169"/>
    </location>
</feature>
<dbReference type="AlphaFoldDB" id="A0A0D1DXT4"/>
<dbReference type="InParanoid" id="A0A0D1DXT4"/>
<dbReference type="Proteomes" id="UP000000561">
    <property type="component" value="Chromosome 9"/>
</dbReference>
<dbReference type="RefSeq" id="XP_011390101.1">
    <property type="nucleotide sequence ID" value="XM_011391799.1"/>
</dbReference>
<keyword evidence="1" id="KW-0732">Signal</keyword>
<keyword evidence="3" id="KW-1185">Reference proteome</keyword>
<reference evidence="2 3" key="1">
    <citation type="journal article" date="2006" name="Nature">
        <title>Insights from the genome of the biotrophic fungal plant pathogen Ustilago maydis.</title>
        <authorList>
            <person name="Kamper J."/>
            <person name="Kahmann R."/>
            <person name="Bolker M."/>
            <person name="Ma L.J."/>
            <person name="Brefort T."/>
            <person name="Saville B.J."/>
            <person name="Banuett F."/>
            <person name="Kronstad J.W."/>
            <person name="Gold S.E."/>
            <person name="Muller O."/>
            <person name="Perlin M.H."/>
            <person name="Wosten H.A."/>
            <person name="de Vries R."/>
            <person name="Ruiz-Herrera J."/>
            <person name="Reynaga-Pena C.G."/>
            <person name="Snetselaar K."/>
            <person name="McCann M."/>
            <person name="Perez-Martin J."/>
            <person name="Feldbrugge M."/>
            <person name="Basse C.W."/>
            <person name="Steinberg G."/>
            <person name="Ibeas J.I."/>
            <person name="Holloman W."/>
            <person name="Guzman P."/>
            <person name="Farman M."/>
            <person name="Stajich J.E."/>
            <person name="Sentandreu R."/>
            <person name="Gonzalez-Prieto J.M."/>
            <person name="Kennell J.C."/>
            <person name="Molina L."/>
            <person name="Schirawski J."/>
            <person name="Mendoza-Mendoza A."/>
            <person name="Greilinger D."/>
            <person name="Munch K."/>
            <person name="Rossel N."/>
            <person name="Scherer M."/>
            <person name="Vranes M."/>
            <person name="Ladendorf O."/>
            <person name="Vincon V."/>
            <person name="Fuchs U."/>
            <person name="Sandrock B."/>
            <person name="Meng S."/>
            <person name="Ho E.C."/>
            <person name="Cahill M.J."/>
            <person name="Boyce K.J."/>
            <person name="Klose J."/>
            <person name="Klosterman S.J."/>
            <person name="Deelstra H.J."/>
            <person name="Ortiz-Castellanos L."/>
            <person name="Li W."/>
            <person name="Sanchez-Alonso P."/>
            <person name="Schreier P.H."/>
            <person name="Hauser-Hahn I."/>
            <person name="Vaupel M."/>
            <person name="Koopmann E."/>
            <person name="Friedrich G."/>
            <person name="Voss H."/>
            <person name="Schluter T."/>
            <person name="Margolis J."/>
            <person name="Platt D."/>
            <person name="Swimmer C."/>
            <person name="Gnirke A."/>
            <person name="Chen F."/>
            <person name="Vysotskaia V."/>
            <person name="Mannhaupt G."/>
            <person name="Guldener U."/>
            <person name="Munsterkotter M."/>
            <person name="Haase D."/>
            <person name="Oesterheld M."/>
            <person name="Mewes H.W."/>
            <person name="Mauceli E.W."/>
            <person name="DeCaprio D."/>
            <person name="Wade C.M."/>
            <person name="Butler J."/>
            <person name="Young S."/>
            <person name="Jaffe D.B."/>
            <person name="Calvo S."/>
            <person name="Nusbaum C."/>
            <person name="Galagan J."/>
            <person name="Birren B.W."/>
        </authorList>
    </citation>
    <scope>NUCLEOTIDE SEQUENCE [LARGE SCALE GENOMIC DNA]</scope>
    <source>
        <strain evidence="3">DSM 14603 / FGSC 9021 / UM521</strain>
    </source>
</reference>
<dbReference type="GeneID" id="23567023"/>
<evidence type="ECO:0008006" key="4">
    <source>
        <dbReference type="Google" id="ProtNLM"/>
    </source>
</evidence>
<organism evidence="2 3">
    <name type="scientific">Mycosarcoma maydis</name>
    <name type="common">Corn smut fungus</name>
    <name type="synonym">Ustilago maydis</name>
    <dbReference type="NCBI Taxonomy" id="5270"/>
    <lineage>
        <taxon>Eukaryota</taxon>
        <taxon>Fungi</taxon>
        <taxon>Dikarya</taxon>
        <taxon>Basidiomycota</taxon>
        <taxon>Ustilaginomycotina</taxon>
        <taxon>Ustilaginomycetes</taxon>
        <taxon>Ustilaginales</taxon>
        <taxon>Ustilaginaceae</taxon>
        <taxon>Mycosarcoma</taxon>
    </lineage>
</organism>
<sequence length="169" mass="18330">MSLLACWPQLFIILITRWCSNESQGSSALPNSVSAWLLLLRLLMDRASCEGDSPKSNVLLQRDSSEHAPRSTCCGRLVAGHSPEQGVWSKKLYVARTLRFTETNKARRERDAVAASATIGNYDNGQRYQLPILPSTAASLALFTAKSEQPIAVTVAVAVALAGSRASRL</sequence>
<evidence type="ECO:0000313" key="2">
    <source>
        <dbReference type="EMBL" id="KIS68421.1"/>
    </source>
</evidence>
<dbReference type="EMBL" id="CM003148">
    <property type="protein sequence ID" value="KIS68421.1"/>
    <property type="molecule type" value="Genomic_DNA"/>
</dbReference>
<accession>A0A0D1DXT4</accession>
<dbReference type="KEGG" id="uma:UMAG_11094"/>
<feature type="signal peptide" evidence="1">
    <location>
        <begin position="1"/>
        <end position="25"/>
    </location>
</feature>
<evidence type="ECO:0000256" key="1">
    <source>
        <dbReference type="SAM" id="SignalP"/>
    </source>
</evidence>
<name>A0A0D1DXT4_MYCMD</name>
<protein>
    <recommendedName>
        <fullName evidence="4">Secreted protein</fullName>
    </recommendedName>
</protein>